<comment type="caution">
    <text evidence="10">The sequence shown here is derived from an EMBL/GenBank/DDBJ whole genome shotgun (WGS) entry which is preliminary data.</text>
</comment>
<dbReference type="Pfam" id="PF02687">
    <property type="entry name" value="FtsX"/>
    <property type="match status" value="2"/>
</dbReference>
<dbReference type="AlphaFoldDB" id="A0A7W5VHC7"/>
<reference evidence="10 11" key="1">
    <citation type="submission" date="2020-08" db="EMBL/GenBank/DDBJ databases">
        <title>Sequencing the genomes of 1000 actinobacteria strains.</title>
        <authorList>
            <person name="Klenk H.-P."/>
        </authorList>
    </citation>
    <scope>NUCLEOTIDE SEQUENCE [LARGE SCALE GENOMIC DNA]</scope>
    <source>
        <strain evidence="10 11">DSM 44320</strain>
    </source>
</reference>
<dbReference type="PANTHER" id="PTHR30572">
    <property type="entry name" value="MEMBRANE COMPONENT OF TRANSPORTER-RELATED"/>
    <property type="match status" value="1"/>
</dbReference>
<comment type="subcellular location">
    <subcellularLocation>
        <location evidence="1">Cell membrane</location>
        <topology evidence="1">Multi-pass membrane protein</topology>
    </subcellularLocation>
</comment>
<feature type="transmembrane region" description="Helical" evidence="7">
    <location>
        <begin position="243"/>
        <end position="267"/>
    </location>
</feature>
<organism evidence="10 11">
    <name type="scientific">Nonomuraea dietziae</name>
    <dbReference type="NCBI Taxonomy" id="65515"/>
    <lineage>
        <taxon>Bacteria</taxon>
        <taxon>Bacillati</taxon>
        <taxon>Actinomycetota</taxon>
        <taxon>Actinomycetes</taxon>
        <taxon>Streptosporangiales</taxon>
        <taxon>Streptosporangiaceae</taxon>
        <taxon>Nonomuraea</taxon>
    </lineage>
</organism>
<dbReference type="GeneID" id="95390109"/>
<dbReference type="PANTHER" id="PTHR30572:SF4">
    <property type="entry name" value="ABC TRANSPORTER PERMEASE YTRF"/>
    <property type="match status" value="1"/>
</dbReference>
<keyword evidence="3 7" id="KW-0812">Transmembrane</keyword>
<feature type="transmembrane region" description="Helical" evidence="7">
    <location>
        <begin position="742"/>
        <end position="765"/>
    </location>
</feature>
<keyword evidence="4 7" id="KW-1133">Transmembrane helix</keyword>
<feature type="transmembrane region" description="Helical" evidence="7">
    <location>
        <begin position="303"/>
        <end position="328"/>
    </location>
</feature>
<evidence type="ECO:0000259" key="8">
    <source>
        <dbReference type="Pfam" id="PF02687"/>
    </source>
</evidence>
<evidence type="ECO:0000256" key="7">
    <source>
        <dbReference type="SAM" id="Phobius"/>
    </source>
</evidence>
<evidence type="ECO:0000256" key="3">
    <source>
        <dbReference type="ARBA" id="ARBA00022692"/>
    </source>
</evidence>
<evidence type="ECO:0000256" key="1">
    <source>
        <dbReference type="ARBA" id="ARBA00004651"/>
    </source>
</evidence>
<feature type="transmembrane region" description="Helical" evidence="7">
    <location>
        <begin position="389"/>
        <end position="411"/>
    </location>
</feature>
<feature type="transmembrane region" description="Helical" evidence="7">
    <location>
        <begin position="777"/>
        <end position="798"/>
    </location>
</feature>
<gene>
    <name evidence="10" type="ORF">FHR33_003692</name>
</gene>
<evidence type="ECO:0000259" key="9">
    <source>
        <dbReference type="Pfam" id="PF12704"/>
    </source>
</evidence>
<evidence type="ECO:0000256" key="4">
    <source>
        <dbReference type="ARBA" id="ARBA00022989"/>
    </source>
</evidence>
<feature type="transmembrane region" description="Helical" evidence="7">
    <location>
        <begin position="340"/>
        <end position="362"/>
    </location>
</feature>
<sequence length="815" mass="83798">MIRTTLAGLKAHKLRLLLTSVAITLGVGFIAGTFVLTDTIQAGFLQKVTADAGRVAVAVLPSQGGQLPEQVLEKVRGIDGVTGAQGLVRGSAPLLGADGKAVGDLPTSAISVNDRTTITEGAAPSGGDEAIVDTNTARAQNFKVGDTVAVLDQKGAKHDFRLVGLFDVGLDQELGYTGAVGFTTATAQLMTGEKGYREIDVTGADPDALKRAVAAAVGGGYELKTGKELAAALSKSNGVELEFITLGLLIFGLIAMMVAALVIYNTFNILVAQRTKEMALLRCIGATRGQVFGSILLESVVVGLLSSVLGLATGYGLGAGAMALLRLFDAPLPTGLAATLAPRTIAVGLVVGLVVTVGAALLPARSATAVAPIAALRAQVEEQTFRAGLVRVLLAGLLLLAGIGATTMAVMMEPGSQAPLFIAMAGCSLVFLAVLVLGPVLVKPLSALVGWIPGRLFGVPGRLAVDNSGRNPRRAATTTIALTIGVTLMTLISVITASTRVSMAAKLDSQFPADYLITAQARDASIPRSIGEGLRGRPELDSVIQLRETSAVLGRNETMVGTFAGPAAIKSLGPGEVAISASLAKEWGLRKGSPVELKTKRAGTVTLKVSQLLDGESLLPAVTVTARSYDEYFGRTPDSTVYVKIKDGVDPDRTRKMVEAATAAHPTVQVISSTDVRGQYDDALDMTLMIVTGLLGLAILISLLGIANTLSLSVHERTRESALLRALGLTRAQLRRMLSVEALVLGLIGALVGVTLGIAFGWAAVRTMMDGATLVVPLAQVALFVALSGLAGVVAAVLPARKAARASIVGSLAAG</sequence>
<feature type="transmembrane region" description="Helical" evidence="7">
    <location>
        <begin position="686"/>
        <end position="710"/>
    </location>
</feature>
<dbReference type="Proteomes" id="UP000579945">
    <property type="component" value="Unassembled WGS sequence"/>
</dbReference>
<dbReference type="GO" id="GO:0022857">
    <property type="term" value="F:transmembrane transporter activity"/>
    <property type="evidence" value="ECO:0007669"/>
    <property type="project" value="TreeGrafter"/>
</dbReference>
<dbReference type="GO" id="GO:0005886">
    <property type="term" value="C:plasma membrane"/>
    <property type="evidence" value="ECO:0007669"/>
    <property type="project" value="UniProtKB-SubCell"/>
</dbReference>
<dbReference type="InterPro" id="IPR025857">
    <property type="entry name" value="MacB_PCD"/>
</dbReference>
<dbReference type="InterPro" id="IPR003838">
    <property type="entry name" value="ABC3_permease_C"/>
</dbReference>
<feature type="transmembrane region" description="Helical" evidence="7">
    <location>
        <begin position="418"/>
        <end position="442"/>
    </location>
</feature>
<dbReference type="RefSeq" id="WP_183648929.1">
    <property type="nucleotide sequence ID" value="NZ_BAAAXX010000089.1"/>
</dbReference>
<feature type="transmembrane region" description="Helical" evidence="7">
    <location>
        <begin position="477"/>
        <end position="497"/>
    </location>
</feature>
<keyword evidence="2" id="KW-1003">Cell membrane</keyword>
<feature type="domain" description="ABC3 transporter permease C-terminal" evidence="8">
    <location>
        <begin position="250"/>
        <end position="368"/>
    </location>
</feature>
<dbReference type="Pfam" id="PF12704">
    <property type="entry name" value="MacB_PCD"/>
    <property type="match status" value="2"/>
</dbReference>
<evidence type="ECO:0000313" key="11">
    <source>
        <dbReference type="Proteomes" id="UP000579945"/>
    </source>
</evidence>
<feature type="transmembrane region" description="Helical" evidence="7">
    <location>
        <begin position="16"/>
        <end position="36"/>
    </location>
</feature>
<evidence type="ECO:0000313" key="10">
    <source>
        <dbReference type="EMBL" id="MBB3727832.1"/>
    </source>
</evidence>
<feature type="domain" description="ABC3 transporter permease C-terminal" evidence="8">
    <location>
        <begin position="694"/>
        <end position="807"/>
    </location>
</feature>
<name>A0A7W5VHC7_9ACTN</name>
<evidence type="ECO:0000256" key="2">
    <source>
        <dbReference type="ARBA" id="ARBA00022475"/>
    </source>
</evidence>
<keyword evidence="11" id="KW-1185">Reference proteome</keyword>
<dbReference type="InterPro" id="IPR050250">
    <property type="entry name" value="Macrolide_Exporter_MacB"/>
</dbReference>
<protein>
    <submittedName>
        <fullName evidence="10">Putative ABC transport system permease protein</fullName>
    </submittedName>
</protein>
<evidence type="ECO:0000256" key="6">
    <source>
        <dbReference type="ARBA" id="ARBA00038076"/>
    </source>
</evidence>
<proteinExistence type="inferred from homology"/>
<accession>A0A7W5VHC7</accession>
<dbReference type="EMBL" id="JACIBV010000001">
    <property type="protein sequence ID" value="MBB3727832.1"/>
    <property type="molecule type" value="Genomic_DNA"/>
</dbReference>
<feature type="domain" description="MacB-like periplasmic core" evidence="9">
    <location>
        <begin position="17"/>
        <end position="215"/>
    </location>
</feature>
<keyword evidence="5 7" id="KW-0472">Membrane</keyword>
<evidence type="ECO:0000256" key="5">
    <source>
        <dbReference type="ARBA" id="ARBA00023136"/>
    </source>
</evidence>
<feature type="domain" description="MacB-like periplasmic core" evidence="9">
    <location>
        <begin position="476"/>
        <end position="660"/>
    </location>
</feature>
<comment type="similarity">
    <text evidence="6">Belongs to the ABC-4 integral membrane protein family.</text>
</comment>